<proteinExistence type="predicted"/>
<dbReference type="Proteomes" id="UP001165060">
    <property type="component" value="Unassembled WGS sequence"/>
</dbReference>
<protein>
    <submittedName>
        <fullName evidence="1">Uncharacterized protein</fullName>
    </submittedName>
</protein>
<evidence type="ECO:0000313" key="2">
    <source>
        <dbReference type="Proteomes" id="UP001165060"/>
    </source>
</evidence>
<dbReference type="EMBL" id="BRYB01003986">
    <property type="protein sequence ID" value="GMI23862.1"/>
    <property type="molecule type" value="Genomic_DNA"/>
</dbReference>
<evidence type="ECO:0000313" key="1">
    <source>
        <dbReference type="EMBL" id="GMI23862.1"/>
    </source>
</evidence>
<organism evidence="1 2">
    <name type="scientific">Tetraparma gracilis</name>
    <dbReference type="NCBI Taxonomy" id="2962635"/>
    <lineage>
        <taxon>Eukaryota</taxon>
        <taxon>Sar</taxon>
        <taxon>Stramenopiles</taxon>
        <taxon>Ochrophyta</taxon>
        <taxon>Bolidophyceae</taxon>
        <taxon>Parmales</taxon>
        <taxon>Triparmaceae</taxon>
        <taxon>Tetraparma</taxon>
    </lineage>
</organism>
<sequence>LPPLTPPRSYPKLTKIYKMNDESRDLVKFPKEGGLNVEDLVAQMSRPGLSSLADPGEHMKYWALGKHSKKHDF</sequence>
<keyword evidence="2" id="KW-1185">Reference proteome</keyword>
<feature type="non-terminal residue" evidence="1">
    <location>
        <position position="1"/>
    </location>
</feature>
<reference evidence="1 2" key="1">
    <citation type="journal article" date="2023" name="Commun. Biol.">
        <title>Genome analysis of Parmales, the sister group of diatoms, reveals the evolutionary specialization of diatoms from phago-mixotrophs to photoautotrophs.</title>
        <authorList>
            <person name="Ban H."/>
            <person name="Sato S."/>
            <person name="Yoshikawa S."/>
            <person name="Yamada K."/>
            <person name="Nakamura Y."/>
            <person name="Ichinomiya M."/>
            <person name="Sato N."/>
            <person name="Blanc-Mathieu R."/>
            <person name="Endo H."/>
            <person name="Kuwata A."/>
            <person name="Ogata H."/>
        </authorList>
    </citation>
    <scope>NUCLEOTIDE SEQUENCE [LARGE SCALE GENOMIC DNA]</scope>
</reference>
<accession>A0ABQ6MD23</accession>
<name>A0ABQ6MD23_9STRA</name>
<gene>
    <name evidence="1" type="ORF">TeGR_g5947</name>
</gene>
<comment type="caution">
    <text evidence="1">The sequence shown here is derived from an EMBL/GenBank/DDBJ whole genome shotgun (WGS) entry which is preliminary data.</text>
</comment>